<dbReference type="PANTHER" id="PTHR36723">
    <property type="entry name" value="F22C12.19"/>
    <property type="match status" value="1"/>
</dbReference>
<name>A0A843VR40_COLES</name>
<feature type="compositionally biased region" description="Basic residues" evidence="1">
    <location>
        <begin position="123"/>
        <end position="133"/>
    </location>
</feature>
<keyword evidence="3" id="KW-1185">Reference proteome</keyword>
<feature type="region of interest" description="Disordered" evidence="1">
    <location>
        <begin position="631"/>
        <end position="666"/>
    </location>
</feature>
<feature type="region of interest" description="Disordered" evidence="1">
    <location>
        <begin position="21"/>
        <end position="60"/>
    </location>
</feature>
<gene>
    <name evidence="2" type="ORF">Taro_026361</name>
</gene>
<feature type="region of interest" description="Disordered" evidence="1">
    <location>
        <begin position="270"/>
        <end position="290"/>
    </location>
</feature>
<protein>
    <submittedName>
        <fullName evidence="2">Uncharacterized protein</fullName>
    </submittedName>
</protein>
<dbReference type="EMBL" id="NMUH01001590">
    <property type="protein sequence ID" value="MQL93719.1"/>
    <property type="molecule type" value="Genomic_DNA"/>
</dbReference>
<evidence type="ECO:0000256" key="1">
    <source>
        <dbReference type="SAM" id="MobiDB-lite"/>
    </source>
</evidence>
<feature type="region of interest" description="Disordered" evidence="1">
    <location>
        <begin position="74"/>
        <end position="106"/>
    </location>
</feature>
<feature type="compositionally biased region" description="Basic and acidic residues" evidence="1">
    <location>
        <begin position="95"/>
        <end position="105"/>
    </location>
</feature>
<accession>A0A843VR40</accession>
<dbReference type="OrthoDB" id="755659at2759"/>
<evidence type="ECO:0000313" key="3">
    <source>
        <dbReference type="Proteomes" id="UP000652761"/>
    </source>
</evidence>
<dbReference type="PANTHER" id="PTHR36723:SF1">
    <property type="entry name" value="F22C12.19"/>
    <property type="match status" value="1"/>
</dbReference>
<sequence length="763" mass="83059">MDAVELPLPTTVVTKLLASEGFGRVRESESRDSGAVSAVGGGGGASPFSSQKPSSSCGSFHRDVKYPVSVIEHDPVSRNKKSGDGLHDNVSTSLKHKDSGKKVCSVEDDLSTRSWPKYDSKQLHKKHVKRRNSPKQGRSGHAVVSMNAHTIKGCTADKSRIVKHKQRQECKRSDRKAMRTTVKAKFDSFMSKDSLVHSHLAVTGKNVYGTFGVRFDLLDDTKNVDELSLAELLDGSFKCPNICHDKVKKASNANENILLSVRKAASILATPNTGGSSGSRKAPGIPTSADCDDEEKIIEESAVSDQIQNQAPISDSVLYQPRDILERLALPAAHDLNSVLVDSFSSVAPFKSTASVSKASLPHFPWSVSHSGSCKPIVDNSKSATTRSTSQGRWVRIGSTSCLVGEERSCFSELDLKMDVCTGASRPQHVVDHSLNLETLKLHDNVSYNVQNCMPYDANAISKPINISDVTTSKSSSGVLNCYDPFNTMAVKVETSNVYQLGFKESTVVVDMETQGILQPGKNESTVVNRSVSNLQIQEKLSYTEEENTVKSMWGHNGKNCYYTSSSTLEGTNQCLSHSTVREDSTSDYSPRLLAAAAILCDIASTRKRNHNAGRAILPNIPLQTAMKARKSRPFISKTDGPKPQAKTGEPTKRTNRTASPECIKPIVGDDKSKTICMSSVGRGPVRWSSPENTYSSKSGREFAIKPMQNSPVGLMGQPPLLSRPEKGYDGRRKHRSPAVMATSVSTAPTYVKDWGKGRHRRE</sequence>
<feature type="region of interest" description="Disordered" evidence="1">
    <location>
        <begin position="120"/>
        <end position="143"/>
    </location>
</feature>
<proteinExistence type="predicted"/>
<organism evidence="2 3">
    <name type="scientific">Colocasia esculenta</name>
    <name type="common">Wild taro</name>
    <name type="synonym">Arum esculentum</name>
    <dbReference type="NCBI Taxonomy" id="4460"/>
    <lineage>
        <taxon>Eukaryota</taxon>
        <taxon>Viridiplantae</taxon>
        <taxon>Streptophyta</taxon>
        <taxon>Embryophyta</taxon>
        <taxon>Tracheophyta</taxon>
        <taxon>Spermatophyta</taxon>
        <taxon>Magnoliopsida</taxon>
        <taxon>Liliopsida</taxon>
        <taxon>Araceae</taxon>
        <taxon>Aroideae</taxon>
        <taxon>Colocasieae</taxon>
        <taxon>Colocasia</taxon>
    </lineage>
</organism>
<dbReference type="AlphaFoldDB" id="A0A843VR40"/>
<reference evidence="2" key="1">
    <citation type="submission" date="2017-07" db="EMBL/GenBank/DDBJ databases">
        <title>Taro Niue Genome Assembly and Annotation.</title>
        <authorList>
            <person name="Atibalentja N."/>
            <person name="Keating K."/>
            <person name="Fields C.J."/>
        </authorList>
    </citation>
    <scope>NUCLEOTIDE SEQUENCE</scope>
    <source>
        <strain evidence="2">Niue_2</strain>
        <tissue evidence="2">Leaf</tissue>
    </source>
</reference>
<dbReference type="Proteomes" id="UP000652761">
    <property type="component" value="Unassembled WGS sequence"/>
</dbReference>
<feature type="region of interest" description="Disordered" evidence="1">
    <location>
        <begin position="709"/>
        <end position="763"/>
    </location>
</feature>
<evidence type="ECO:0000313" key="2">
    <source>
        <dbReference type="EMBL" id="MQL93719.1"/>
    </source>
</evidence>
<feature type="compositionally biased region" description="Low complexity" evidence="1">
    <location>
        <begin position="46"/>
        <end position="59"/>
    </location>
</feature>
<feature type="compositionally biased region" description="Basic and acidic residues" evidence="1">
    <location>
        <begin position="23"/>
        <end position="32"/>
    </location>
</feature>
<comment type="caution">
    <text evidence="2">The sequence shown here is derived from an EMBL/GenBank/DDBJ whole genome shotgun (WGS) entry which is preliminary data.</text>
</comment>
<feature type="compositionally biased region" description="Basic and acidic residues" evidence="1">
    <location>
        <begin position="74"/>
        <end position="87"/>
    </location>
</feature>